<feature type="domain" description="SLC26A/SulP transporter" evidence="6">
    <location>
        <begin position="1"/>
        <end position="158"/>
    </location>
</feature>
<dbReference type="Proteomes" id="UP001196413">
    <property type="component" value="Unassembled WGS sequence"/>
</dbReference>
<proteinExistence type="predicted"/>
<dbReference type="GO" id="GO:0055085">
    <property type="term" value="P:transmembrane transport"/>
    <property type="evidence" value="ECO:0007669"/>
    <property type="project" value="InterPro"/>
</dbReference>
<dbReference type="InterPro" id="IPR011547">
    <property type="entry name" value="SLC26A/SulP_dom"/>
</dbReference>
<feature type="transmembrane region" description="Helical" evidence="5">
    <location>
        <begin position="33"/>
        <end position="55"/>
    </location>
</feature>
<dbReference type="AlphaFoldDB" id="A0AAD5QR49"/>
<accession>A0AAD5QR49</accession>
<dbReference type="InterPro" id="IPR001902">
    <property type="entry name" value="SLC26A/SulP_fam"/>
</dbReference>
<dbReference type="GO" id="GO:0016020">
    <property type="term" value="C:membrane"/>
    <property type="evidence" value="ECO:0007669"/>
    <property type="project" value="UniProtKB-SubCell"/>
</dbReference>
<comment type="subcellular location">
    <subcellularLocation>
        <location evidence="1">Membrane</location>
        <topology evidence="1">Multi-pass membrane protein</topology>
    </subcellularLocation>
</comment>
<evidence type="ECO:0000259" key="6">
    <source>
        <dbReference type="Pfam" id="PF00916"/>
    </source>
</evidence>
<protein>
    <recommendedName>
        <fullName evidence="6">SLC26A/SulP transporter domain-containing protein</fullName>
    </recommendedName>
</protein>
<evidence type="ECO:0000313" key="8">
    <source>
        <dbReference type="Proteomes" id="UP001196413"/>
    </source>
</evidence>
<keyword evidence="4 5" id="KW-0472">Membrane</keyword>
<comment type="caution">
    <text evidence="7">The sequence shown here is derived from an EMBL/GenBank/DDBJ whole genome shotgun (WGS) entry which is preliminary data.</text>
</comment>
<reference evidence="7" key="1">
    <citation type="submission" date="2021-06" db="EMBL/GenBank/DDBJ databases">
        <title>Parelaphostrongylus tenuis whole genome reference sequence.</title>
        <authorList>
            <person name="Garwood T.J."/>
            <person name="Larsen P.A."/>
            <person name="Fountain-Jones N.M."/>
            <person name="Garbe J.R."/>
            <person name="Macchietto M.G."/>
            <person name="Kania S.A."/>
            <person name="Gerhold R.W."/>
            <person name="Richards J.E."/>
            <person name="Wolf T.M."/>
        </authorList>
    </citation>
    <scope>NUCLEOTIDE SEQUENCE</scope>
    <source>
        <strain evidence="7">MNPRO001-30</strain>
        <tissue evidence="7">Meninges</tissue>
    </source>
</reference>
<keyword evidence="8" id="KW-1185">Reference proteome</keyword>
<dbReference type="EMBL" id="JAHQIW010003392">
    <property type="protein sequence ID" value="KAJ1358509.1"/>
    <property type="molecule type" value="Genomic_DNA"/>
</dbReference>
<dbReference type="Pfam" id="PF00916">
    <property type="entry name" value="Sulfate_transp"/>
    <property type="match status" value="1"/>
</dbReference>
<evidence type="ECO:0000256" key="5">
    <source>
        <dbReference type="SAM" id="Phobius"/>
    </source>
</evidence>
<evidence type="ECO:0000256" key="4">
    <source>
        <dbReference type="ARBA" id="ARBA00023136"/>
    </source>
</evidence>
<keyword evidence="3 5" id="KW-1133">Transmembrane helix</keyword>
<gene>
    <name evidence="7" type="ORF">KIN20_016951</name>
</gene>
<name>A0AAD5QR49_PARTN</name>
<evidence type="ECO:0000256" key="1">
    <source>
        <dbReference type="ARBA" id="ARBA00004141"/>
    </source>
</evidence>
<evidence type="ECO:0000256" key="2">
    <source>
        <dbReference type="ARBA" id="ARBA00022692"/>
    </source>
</evidence>
<dbReference type="PANTHER" id="PTHR11814">
    <property type="entry name" value="SULFATE TRANSPORTER"/>
    <property type="match status" value="1"/>
</dbReference>
<evidence type="ECO:0000256" key="3">
    <source>
        <dbReference type="ARBA" id="ARBA00022989"/>
    </source>
</evidence>
<sequence length="166" mass="17666">MTGKAVSSITAVEPNSADDLTNLTASLATPTPIQVASTLTVLIGLIQVLIAFLGLDFVTTYFSDELVGGFTTGASMHVLTTQLKDILGIKGLPRRYGLANLILKLYDLCAAIKQTNLVTVGLSTLTIFVLILGKDHINPLVKSKFHCPVPIPFELLVFAEAHSSSL</sequence>
<evidence type="ECO:0000313" key="7">
    <source>
        <dbReference type="EMBL" id="KAJ1358509.1"/>
    </source>
</evidence>
<keyword evidence="2 5" id="KW-0812">Transmembrane</keyword>
<organism evidence="7 8">
    <name type="scientific">Parelaphostrongylus tenuis</name>
    <name type="common">Meningeal worm</name>
    <dbReference type="NCBI Taxonomy" id="148309"/>
    <lineage>
        <taxon>Eukaryota</taxon>
        <taxon>Metazoa</taxon>
        <taxon>Ecdysozoa</taxon>
        <taxon>Nematoda</taxon>
        <taxon>Chromadorea</taxon>
        <taxon>Rhabditida</taxon>
        <taxon>Rhabditina</taxon>
        <taxon>Rhabditomorpha</taxon>
        <taxon>Strongyloidea</taxon>
        <taxon>Metastrongylidae</taxon>
        <taxon>Parelaphostrongylus</taxon>
    </lineage>
</organism>